<feature type="domain" description="GAF" evidence="11">
    <location>
        <begin position="223"/>
        <end position="367"/>
    </location>
</feature>
<evidence type="ECO:0000256" key="4">
    <source>
        <dbReference type="ARBA" id="ARBA00022553"/>
    </source>
</evidence>
<keyword evidence="6" id="KW-0479">Metal-binding</keyword>
<evidence type="ECO:0000256" key="9">
    <source>
        <dbReference type="ARBA" id="ARBA00023004"/>
    </source>
</evidence>
<dbReference type="InterPro" id="IPR036890">
    <property type="entry name" value="HATPase_C_sf"/>
</dbReference>
<dbReference type="GO" id="GO:0070483">
    <property type="term" value="P:detection of hypoxia"/>
    <property type="evidence" value="ECO:0007669"/>
    <property type="project" value="UniProtKB-ARBA"/>
</dbReference>
<keyword evidence="4" id="KW-0597">Phosphoprotein</keyword>
<gene>
    <name evidence="13" type="ORF">SAMN04489726_1560</name>
</gene>
<dbReference type="GO" id="GO:0019825">
    <property type="term" value="F:oxygen binding"/>
    <property type="evidence" value="ECO:0007669"/>
    <property type="project" value="UniProtKB-ARBA"/>
</dbReference>
<evidence type="ECO:0000259" key="11">
    <source>
        <dbReference type="SMART" id="SM00065"/>
    </source>
</evidence>
<dbReference type="STRING" id="211114.SAMN04489726_1560"/>
<evidence type="ECO:0000256" key="10">
    <source>
        <dbReference type="ARBA" id="ARBA00023012"/>
    </source>
</evidence>
<dbReference type="GO" id="GO:0005524">
    <property type="term" value="F:ATP binding"/>
    <property type="evidence" value="ECO:0007669"/>
    <property type="project" value="UniProtKB-ARBA"/>
</dbReference>
<evidence type="ECO:0000256" key="1">
    <source>
        <dbReference type="ARBA" id="ARBA00001946"/>
    </source>
</evidence>
<evidence type="ECO:0000256" key="6">
    <source>
        <dbReference type="ARBA" id="ARBA00022723"/>
    </source>
</evidence>
<dbReference type="Pfam" id="PF02518">
    <property type="entry name" value="HATPase_c"/>
    <property type="match status" value="1"/>
</dbReference>
<accession>A0A1G9T523</accession>
<evidence type="ECO:0000313" key="14">
    <source>
        <dbReference type="Proteomes" id="UP000183376"/>
    </source>
</evidence>
<dbReference type="GO" id="GO:0000287">
    <property type="term" value="F:magnesium ion binding"/>
    <property type="evidence" value="ECO:0007669"/>
    <property type="project" value="UniProtKB-ARBA"/>
</dbReference>
<feature type="domain" description="Histidine kinase/HSP90-like ATPase" evidence="12">
    <location>
        <begin position="479"/>
        <end position="566"/>
    </location>
</feature>
<keyword evidence="3" id="KW-0963">Cytoplasm</keyword>
<dbReference type="PANTHER" id="PTHR24421">
    <property type="entry name" value="NITRATE/NITRITE SENSOR PROTEIN NARX-RELATED"/>
    <property type="match status" value="1"/>
</dbReference>
<dbReference type="Pfam" id="PF13492">
    <property type="entry name" value="GAF_3"/>
    <property type="match status" value="1"/>
</dbReference>
<keyword evidence="9" id="KW-0408">Iron</keyword>
<dbReference type="GO" id="GO:0070025">
    <property type="term" value="F:carbon monoxide binding"/>
    <property type="evidence" value="ECO:0007669"/>
    <property type="project" value="UniProtKB-ARBA"/>
</dbReference>
<evidence type="ECO:0000259" key="12">
    <source>
        <dbReference type="SMART" id="SM00387"/>
    </source>
</evidence>
<dbReference type="InterPro" id="IPR050482">
    <property type="entry name" value="Sensor_HK_TwoCompSys"/>
</dbReference>
<protein>
    <submittedName>
        <fullName evidence="13">Histidine kinase-, DNA gyrase B-, and HSP90-like ATPase</fullName>
    </submittedName>
</protein>
<keyword evidence="14" id="KW-1185">Reference proteome</keyword>
<dbReference type="GO" id="GO:0019826">
    <property type="term" value="F:oxygen sensor activity"/>
    <property type="evidence" value="ECO:0007669"/>
    <property type="project" value="UniProtKB-ARBA"/>
</dbReference>
<dbReference type="SUPFAM" id="SSF55781">
    <property type="entry name" value="GAF domain-like"/>
    <property type="match status" value="2"/>
</dbReference>
<evidence type="ECO:0000313" key="13">
    <source>
        <dbReference type="EMBL" id="SDM42716.1"/>
    </source>
</evidence>
<dbReference type="SMART" id="SM00065">
    <property type="entry name" value="GAF"/>
    <property type="match status" value="2"/>
</dbReference>
<dbReference type="Gene3D" id="3.30.450.40">
    <property type="match status" value="2"/>
</dbReference>
<feature type="domain" description="GAF" evidence="11">
    <location>
        <begin position="55"/>
        <end position="202"/>
    </location>
</feature>
<evidence type="ECO:0000256" key="8">
    <source>
        <dbReference type="ARBA" id="ARBA00022842"/>
    </source>
</evidence>
<evidence type="ECO:0000256" key="7">
    <source>
        <dbReference type="ARBA" id="ARBA00022777"/>
    </source>
</evidence>
<dbReference type="GO" id="GO:0016020">
    <property type="term" value="C:membrane"/>
    <property type="evidence" value="ECO:0007669"/>
    <property type="project" value="InterPro"/>
</dbReference>
<dbReference type="Pfam" id="PF13185">
    <property type="entry name" value="GAF_2"/>
    <property type="match status" value="1"/>
</dbReference>
<dbReference type="PANTHER" id="PTHR24421:SF56">
    <property type="entry name" value="OXYGEN SENSOR HISTIDINE KINASE RESPONSE REGULATOR DOST"/>
    <property type="match status" value="1"/>
</dbReference>
<dbReference type="GO" id="GO:0020037">
    <property type="term" value="F:heme binding"/>
    <property type="evidence" value="ECO:0007669"/>
    <property type="project" value="UniProtKB-ARBA"/>
</dbReference>
<dbReference type="InterPro" id="IPR029016">
    <property type="entry name" value="GAF-like_dom_sf"/>
</dbReference>
<sequence>MSRAGDPPPPTAGLAGLRLDELLSEVQDRLVEIVKTRDRLQGLLDAVLAVGTGLELDSTLQRIVQAAVDLVDARYGALGVLGKREGLSEFVYVGISAEQRAKMGHLPEGRGLLGLLIEHPKVIRLPELGKHPASVGFPPNHPPMNSFLGAPVRVRDEIFGNLYMTEKQGAAEFTAEDEVVLQALAAAAGVAIENARLFEQSRMRQRWLEASSEIRAELLSGASTDDALRLVAQRAAELSQADGVLMLLADGAQLTVRTCAGERSAVLLGSSLATTAAPIEEVYRSGGTSLVPDLAAVLEADLGGHAELLGPALAVPLRTAAGVSGVLLALRDKGSVQFEPEQVPVLASFADQAALALEAAETQRAQRLLDVLADRDRIARDMHDHVIQRLYSSGMSLQGTLRLVSQPEARARIQKVVHQLDETVRDIRTSIFDLHTAGEEKADSLRRRLLDTAAEAAEGSGLTPSVRMAGAVDTLVPPEIAEHAEAVVREGVSNAVRHARASAITVTAEATEDFVIEVVDDGVGVPDGVARSGLANLEQRARTCGGTATIAVQPGGGTRLTWRVPL</sequence>
<dbReference type="InterPro" id="IPR003594">
    <property type="entry name" value="HATPase_dom"/>
</dbReference>
<comment type="cofactor">
    <cofactor evidence="2">
        <name>heme</name>
        <dbReference type="ChEBI" id="CHEBI:30413"/>
    </cofactor>
</comment>
<dbReference type="GO" id="GO:0046983">
    <property type="term" value="F:protein dimerization activity"/>
    <property type="evidence" value="ECO:0007669"/>
    <property type="project" value="InterPro"/>
</dbReference>
<dbReference type="Proteomes" id="UP000183376">
    <property type="component" value="Chromosome I"/>
</dbReference>
<dbReference type="GO" id="GO:0070026">
    <property type="term" value="F:nitric oxide binding"/>
    <property type="evidence" value="ECO:0007669"/>
    <property type="project" value="UniProtKB-ARBA"/>
</dbReference>
<dbReference type="Pfam" id="PF07730">
    <property type="entry name" value="HisKA_3"/>
    <property type="match status" value="1"/>
</dbReference>
<keyword evidence="5" id="KW-0808">Transferase</keyword>
<dbReference type="Gene3D" id="1.20.5.1930">
    <property type="match status" value="1"/>
</dbReference>
<dbReference type="FunFam" id="3.30.450.40:FF:000052">
    <property type="entry name" value="Oxygen sensor histidine kinase response regulator DevS/DosS"/>
    <property type="match status" value="1"/>
</dbReference>
<dbReference type="RefSeq" id="WP_030433359.1">
    <property type="nucleotide sequence ID" value="NZ_JOEF01000041.1"/>
</dbReference>
<comment type="cofactor">
    <cofactor evidence="1">
        <name>Mg(2+)</name>
        <dbReference type="ChEBI" id="CHEBI:18420"/>
    </cofactor>
</comment>
<dbReference type="InterPro" id="IPR003018">
    <property type="entry name" value="GAF"/>
</dbReference>
<evidence type="ECO:0000256" key="2">
    <source>
        <dbReference type="ARBA" id="ARBA00001971"/>
    </source>
</evidence>
<organism evidence="13 14">
    <name type="scientific">Allokutzneria albata</name>
    <name type="common">Kibdelosporangium albatum</name>
    <dbReference type="NCBI Taxonomy" id="211114"/>
    <lineage>
        <taxon>Bacteria</taxon>
        <taxon>Bacillati</taxon>
        <taxon>Actinomycetota</taxon>
        <taxon>Actinomycetes</taxon>
        <taxon>Pseudonocardiales</taxon>
        <taxon>Pseudonocardiaceae</taxon>
        <taxon>Allokutzneria</taxon>
    </lineage>
</organism>
<keyword evidence="7 13" id="KW-0418">Kinase</keyword>
<dbReference type="SMART" id="SM00387">
    <property type="entry name" value="HATPase_c"/>
    <property type="match status" value="1"/>
</dbReference>
<dbReference type="OrthoDB" id="5241249at2"/>
<reference evidence="13 14" key="1">
    <citation type="submission" date="2016-10" db="EMBL/GenBank/DDBJ databases">
        <authorList>
            <person name="de Groot N.N."/>
        </authorList>
    </citation>
    <scope>NUCLEOTIDE SEQUENCE [LARGE SCALE GENOMIC DNA]</scope>
    <source>
        <strain evidence="13 14">DSM 44149</strain>
    </source>
</reference>
<evidence type="ECO:0000256" key="5">
    <source>
        <dbReference type="ARBA" id="ARBA00022679"/>
    </source>
</evidence>
<dbReference type="Gene3D" id="3.30.565.10">
    <property type="entry name" value="Histidine kinase-like ATPase, C-terminal domain"/>
    <property type="match status" value="1"/>
</dbReference>
<keyword evidence="8" id="KW-0460">Magnesium</keyword>
<dbReference type="GO" id="GO:0000155">
    <property type="term" value="F:phosphorelay sensor kinase activity"/>
    <property type="evidence" value="ECO:0007669"/>
    <property type="project" value="InterPro"/>
</dbReference>
<dbReference type="AlphaFoldDB" id="A0A1G9T523"/>
<evidence type="ECO:0000256" key="3">
    <source>
        <dbReference type="ARBA" id="ARBA00022490"/>
    </source>
</evidence>
<dbReference type="SUPFAM" id="SSF55874">
    <property type="entry name" value="ATPase domain of HSP90 chaperone/DNA topoisomerase II/histidine kinase"/>
    <property type="match status" value="1"/>
</dbReference>
<dbReference type="EMBL" id="LT629701">
    <property type="protein sequence ID" value="SDM42716.1"/>
    <property type="molecule type" value="Genomic_DNA"/>
</dbReference>
<dbReference type="InterPro" id="IPR011712">
    <property type="entry name" value="Sig_transdc_His_kin_sub3_dim/P"/>
</dbReference>
<name>A0A1G9T523_ALLAB</name>
<keyword evidence="10" id="KW-0902">Two-component regulatory system</keyword>
<proteinExistence type="predicted"/>
<dbReference type="eggNOG" id="COG3850">
    <property type="taxonomic scope" value="Bacteria"/>
</dbReference>
<dbReference type="CDD" id="cd16917">
    <property type="entry name" value="HATPase_UhpB-NarQ-NarX-like"/>
    <property type="match status" value="1"/>
</dbReference>